<gene>
    <name evidence="1" type="ORF">EVAR_34532_1</name>
</gene>
<organism evidence="1 2">
    <name type="scientific">Eumeta variegata</name>
    <name type="common">Bagworm moth</name>
    <name type="synonym">Eumeta japonica</name>
    <dbReference type="NCBI Taxonomy" id="151549"/>
    <lineage>
        <taxon>Eukaryota</taxon>
        <taxon>Metazoa</taxon>
        <taxon>Ecdysozoa</taxon>
        <taxon>Arthropoda</taxon>
        <taxon>Hexapoda</taxon>
        <taxon>Insecta</taxon>
        <taxon>Pterygota</taxon>
        <taxon>Neoptera</taxon>
        <taxon>Endopterygota</taxon>
        <taxon>Lepidoptera</taxon>
        <taxon>Glossata</taxon>
        <taxon>Ditrysia</taxon>
        <taxon>Tineoidea</taxon>
        <taxon>Psychidae</taxon>
        <taxon>Oiketicinae</taxon>
        <taxon>Eumeta</taxon>
    </lineage>
</organism>
<dbReference type="Proteomes" id="UP000299102">
    <property type="component" value="Unassembled WGS sequence"/>
</dbReference>
<dbReference type="AlphaFoldDB" id="A0A4C1X5U0"/>
<proteinExistence type="predicted"/>
<name>A0A4C1X5U0_EUMVA</name>
<evidence type="ECO:0000313" key="1">
    <source>
        <dbReference type="EMBL" id="GBP58530.1"/>
    </source>
</evidence>
<sequence length="133" mass="15418">MSVGFTSVFHFKLRSSSLKPSTPAQRLSPPMRGQRPGPNGLIYFPRFETDASLMLYTLTVYECLPEFSYTNFAGFVRRMRRVGPDPNRTVCNALRERRPDCRQEKWLFFEVESCPIKIREIFGSILNIWCTVG</sequence>
<protein>
    <submittedName>
        <fullName evidence="1">Uncharacterized protein</fullName>
    </submittedName>
</protein>
<comment type="caution">
    <text evidence="1">The sequence shown here is derived from an EMBL/GenBank/DDBJ whole genome shotgun (WGS) entry which is preliminary data.</text>
</comment>
<dbReference type="EMBL" id="BGZK01000738">
    <property type="protein sequence ID" value="GBP58530.1"/>
    <property type="molecule type" value="Genomic_DNA"/>
</dbReference>
<evidence type="ECO:0000313" key="2">
    <source>
        <dbReference type="Proteomes" id="UP000299102"/>
    </source>
</evidence>
<keyword evidence="2" id="KW-1185">Reference proteome</keyword>
<accession>A0A4C1X5U0</accession>
<reference evidence="1 2" key="1">
    <citation type="journal article" date="2019" name="Commun. Biol.">
        <title>The bagworm genome reveals a unique fibroin gene that provides high tensile strength.</title>
        <authorList>
            <person name="Kono N."/>
            <person name="Nakamura H."/>
            <person name="Ohtoshi R."/>
            <person name="Tomita M."/>
            <person name="Numata K."/>
            <person name="Arakawa K."/>
        </authorList>
    </citation>
    <scope>NUCLEOTIDE SEQUENCE [LARGE SCALE GENOMIC DNA]</scope>
</reference>